<dbReference type="PROSITE" id="PS51257">
    <property type="entry name" value="PROKAR_LIPOPROTEIN"/>
    <property type="match status" value="1"/>
</dbReference>
<dbReference type="AlphaFoldDB" id="J9F5M4"/>
<evidence type="ECO:0000313" key="1">
    <source>
        <dbReference type="EMBL" id="EJW89808.1"/>
    </source>
</evidence>
<dbReference type="EMBL" id="AMCI01009246">
    <property type="protein sequence ID" value="EJW89808.1"/>
    <property type="molecule type" value="Genomic_DNA"/>
</dbReference>
<protein>
    <recommendedName>
        <fullName evidence="2">Lipoprotein</fullName>
    </recommendedName>
</protein>
<organism evidence="1">
    <name type="scientific">gut metagenome</name>
    <dbReference type="NCBI Taxonomy" id="749906"/>
    <lineage>
        <taxon>unclassified sequences</taxon>
        <taxon>metagenomes</taxon>
        <taxon>organismal metagenomes</taxon>
    </lineage>
</organism>
<sequence>MNMKKIKLYSFLLFLCVGLAACYGDDDIDEIEGYNLVEFEFPQGNDPWDKEIEQIAKDWGMYIIYKDVSVADLNKGWTHNGSNAPVYACTAPTGEQVQEYLKLVKDWLLSSLDKTKEEDRKQLPFYFYLVNDFHDSNPNSPTFDEYTMLKQDGMDYWSLSFKTAELEAGLTKQQKHTVACAFSYPSMKARLESGEYKVAPDFAKQTNYEDKIGTRYYSMEQWLLDNPWAEGQEFLYELIVSPYERDQKNAYQHRGFFPTVREDFRLATDFEDPYYPVTCGAPTWMPWIPFDVMGDEVIDHNPGPVASTVRERVLKDFMNTIRYAMIRSRETILEEFPLDVENEYARKGHETLIAKYDLVVKYMKETYHLDLPKYADLLK</sequence>
<proteinExistence type="predicted"/>
<name>J9F5M4_9ZZZZ</name>
<evidence type="ECO:0008006" key="2">
    <source>
        <dbReference type="Google" id="ProtNLM"/>
    </source>
</evidence>
<comment type="caution">
    <text evidence="1">The sequence shown here is derived from an EMBL/GenBank/DDBJ whole genome shotgun (WGS) entry which is preliminary data.</text>
</comment>
<accession>J9F5M4</accession>
<dbReference type="Gene3D" id="3.40.390.70">
    <property type="match status" value="1"/>
</dbReference>
<reference evidence="1" key="1">
    <citation type="journal article" date="2012" name="PLoS ONE">
        <title>Gene sets for utilization of primary and secondary nutrition supplies in the distal gut of endangered iberian lynx.</title>
        <authorList>
            <person name="Alcaide M."/>
            <person name="Messina E."/>
            <person name="Richter M."/>
            <person name="Bargiela R."/>
            <person name="Peplies J."/>
            <person name="Huws S.A."/>
            <person name="Newbold C.J."/>
            <person name="Golyshin P.N."/>
            <person name="Simon M.A."/>
            <person name="Lopez G."/>
            <person name="Yakimov M.M."/>
            <person name="Ferrer M."/>
        </authorList>
    </citation>
    <scope>NUCLEOTIDE SEQUENCE</scope>
</reference>
<gene>
    <name evidence="1" type="ORF">EVA_22093</name>
</gene>